<accession>A0A3M4K2A7</accession>
<dbReference type="Proteomes" id="UP000273140">
    <property type="component" value="Unassembled WGS sequence"/>
</dbReference>
<evidence type="ECO:0000313" key="2">
    <source>
        <dbReference type="Proteomes" id="UP000273140"/>
    </source>
</evidence>
<gene>
    <name evidence="1" type="ORF">ALQ07_103021</name>
</gene>
<proteinExistence type="predicted"/>
<dbReference type="EMBL" id="RBRB01000438">
    <property type="protein sequence ID" value="RMQ23315.1"/>
    <property type="molecule type" value="Genomic_DNA"/>
</dbReference>
<dbReference type="AlphaFoldDB" id="A0A3M4K2A7"/>
<protein>
    <submittedName>
        <fullName evidence="1">Uncharacterized protein</fullName>
    </submittedName>
</protein>
<evidence type="ECO:0000313" key="1">
    <source>
        <dbReference type="EMBL" id="RMQ23315.1"/>
    </source>
</evidence>
<name>A0A3M4K2A7_PSESF</name>
<organism evidence="1 2">
    <name type="scientific">Pseudomonas syringae pv. actinidiae</name>
    <dbReference type="NCBI Taxonomy" id="103796"/>
    <lineage>
        <taxon>Bacteria</taxon>
        <taxon>Pseudomonadati</taxon>
        <taxon>Pseudomonadota</taxon>
        <taxon>Gammaproteobacteria</taxon>
        <taxon>Pseudomonadales</taxon>
        <taxon>Pseudomonadaceae</taxon>
        <taxon>Pseudomonas</taxon>
        <taxon>Pseudomonas syringae</taxon>
    </lineage>
</organism>
<dbReference type="PROSITE" id="PS51257">
    <property type="entry name" value="PROKAR_LIPOPROTEIN"/>
    <property type="match status" value="1"/>
</dbReference>
<reference evidence="1 2" key="1">
    <citation type="submission" date="2018-08" db="EMBL/GenBank/DDBJ databases">
        <title>Recombination of ecologically and evolutionarily significant loci maintains genetic cohesion in the Pseudomonas syringae species complex.</title>
        <authorList>
            <person name="Dillon M."/>
            <person name="Thakur S."/>
            <person name="Almeida R.N.D."/>
            <person name="Weir B.S."/>
            <person name="Guttman D.S."/>
        </authorList>
    </citation>
    <scope>NUCLEOTIDE SEQUENCE [LARGE SCALE GENOMIC DNA]</scope>
    <source>
        <strain evidence="1 2">ICMP 19074</strain>
    </source>
</reference>
<comment type="caution">
    <text evidence="1">The sequence shown here is derived from an EMBL/GenBank/DDBJ whole genome shotgun (WGS) entry which is preliminary data.</text>
</comment>
<sequence length="91" mass="9841">MVSSMRLPSRLNSSTCSCASSACTWRLTALWVRASSSAALVKLPCRAAASKASSSDIEGVSLRVFIHKTHGKTAGFTFALKHDRRENPCNR</sequence>